<dbReference type="EMBL" id="LVVT01000007">
    <property type="protein sequence ID" value="TQS83908.1"/>
    <property type="molecule type" value="Genomic_DNA"/>
</dbReference>
<dbReference type="InterPro" id="IPR002789">
    <property type="entry name" value="HerA_central"/>
</dbReference>
<dbReference type="PANTHER" id="PTHR42957:SF1">
    <property type="entry name" value="HELICASE MJ1565-RELATED"/>
    <property type="match status" value="1"/>
</dbReference>
<comment type="similarity">
    <text evidence="1">Belongs to the HerA family.</text>
</comment>
<dbReference type="Gene3D" id="3.40.50.300">
    <property type="entry name" value="P-loop containing nucleotide triphosphate hydrolases"/>
    <property type="match status" value="2"/>
</dbReference>
<dbReference type="GO" id="GO:0043139">
    <property type="term" value="F:5'-3' DNA helicase activity"/>
    <property type="evidence" value="ECO:0007669"/>
    <property type="project" value="UniProtKB-EC"/>
</dbReference>
<comment type="catalytic activity">
    <reaction evidence="2">
        <text>Couples ATP hydrolysis with the unwinding of duplex DNA by translocating in the 3'-5' direction.</text>
        <dbReference type="EC" id="5.6.2.4"/>
    </reaction>
</comment>
<evidence type="ECO:0000313" key="6">
    <source>
        <dbReference type="EMBL" id="TQS83908.1"/>
    </source>
</evidence>
<reference evidence="6" key="1">
    <citation type="submission" date="2016-03" db="EMBL/GenBank/DDBJ databases">
        <authorList>
            <person name="Borrel G."/>
            <person name="Mccann A."/>
            <person name="O'Toole P.W."/>
        </authorList>
    </citation>
    <scope>NUCLEOTIDE SEQUENCE</scope>
    <source>
        <strain evidence="6">183</strain>
    </source>
</reference>
<dbReference type="RefSeq" id="WP_400194575.1">
    <property type="nucleotide sequence ID" value="NZ_CAYAYE010000042.1"/>
</dbReference>
<comment type="caution">
    <text evidence="6">The sequence shown here is derived from an EMBL/GenBank/DDBJ whole genome shotgun (WGS) entry which is preliminary data.</text>
</comment>
<accession>A0A8J8PGP0</accession>
<feature type="domain" description="Helicase HerA central" evidence="5">
    <location>
        <begin position="132"/>
        <end position="349"/>
    </location>
</feature>
<dbReference type="Pfam" id="PF01935">
    <property type="entry name" value="DUF87"/>
    <property type="match status" value="1"/>
</dbReference>
<evidence type="ECO:0000256" key="3">
    <source>
        <dbReference type="ARBA" id="ARBA00048954"/>
    </source>
</evidence>
<organism evidence="6 7">
    <name type="scientific">Candidatus Methanomassiliicoccus intestinalis</name>
    <dbReference type="NCBI Taxonomy" id="1406512"/>
    <lineage>
        <taxon>Archaea</taxon>
        <taxon>Methanobacteriati</taxon>
        <taxon>Thermoplasmatota</taxon>
        <taxon>Thermoplasmata</taxon>
        <taxon>Methanomassiliicoccales</taxon>
        <taxon>Methanomassiliicoccaceae</taxon>
        <taxon>Methanomassiliicoccus</taxon>
    </lineage>
</organism>
<evidence type="ECO:0000256" key="2">
    <source>
        <dbReference type="ARBA" id="ARBA00034617"/>
    </source>
</evidence>
<proteinExistence type="inferred from homology"/>
<evidence type="ECO:0000313" key="7">
    <source>
        <dbReference type="Proteomes" id="UP000752814"/>
    </source>
</evidence>
<dbReference type="AlphaFoldDB" id="A0A8J8PGP0"/>
<gene>
    <name evidence="6" type="ORF">A3207_06140</name>
</gene>
<evidence type="ECO:0000256" key="1">
    <source>
        <dbReference type="ARBA" id="ARBA00007816"/>
    </source>
</evidence>
<sequence length="493" mass="54370">MFSECLSDEAAGIIYGDVGTAVLNISVLSKLQKLEYVQIEHEEAGWVIGQVADIQRKTDLSLEKARMIGQGQEVDIHEKTTAKIEIIGYRDERGLLQTPRTPFRAGQYVYHAEDEIIKKSLGLREHTKTGAYIGLLYGHDIRVELDINSLVQKHVSILAKTGGGKSFLCGDLLEELIKHNVTVLVLDPHGEYGSMKEAGSVLETSRDFHVEPRGYADRIIEFATDPVSNPDALPLKFTLSNLEANDILSLTNIKNSKMHLSFLKKAIDALRNSKQDYSLKDVISVLEREDDMNNYALICELQYLDDAKIFAPSGTKISELVKKNMTTIVNLKGTPPELSELIVNRICTALFELRKVNAVPPMMLVVEEAHNFCPQQGTVASSKIFRTIAAEGRKFGLGLAIISQRAAKIDKNVLSQCNTQIILKVTNPNDLKAISGSVEGLTASMADEIQRLPIGVAMCVGGGIQMPLIVEVRPRESRHGGESVTVIPDECDY</sequence>
<protein>
    <submittedName>
        <fullName evidence="6">ATPase</fullName>
    </submittedName>
</protein>
<evidence type="ECO:0000259" key="5">
    <source>
        <dbReference type="Pfam" id="PF01935"/>
    </source>
</evidence>
<comment type="catalytic activity">
    <reaction evidence="4">
        <text>ATP + H2O = ADP + phosphate + H(+)</text>
        <dbReference type="Rhea" id="RHEA:13065"/>
        <dbReference type="ChEBI" id="CHEBI:15377"/>
        <dbReference type="ChEBI" id="CHEBI:15378"/>
        <dbReference type="ChEBI" id="CHEBI:30616"/>
        <dbReference type="ChEBI" id="CHEBI:43474"/>
        <dbReference type="ChEBI" id="CHEBI:456216"/>
        <dbReference type="EC" id="5.6.2.4"/>
    </reaction>
</comment>
<name>A0A8J8PGP0_9ARCH</name>
<comment type="catalytic activity">
    <reaction evidence="3">
        <text>ATP + H2O = ADP + phosphate + H(+)</text>
        <dbReference type="Rhea" id="RHEA:13065"/>
        <dbReference type="ChEBI" id="CHEBI:15377"/>
        <dbReference type="ChEBI" id="CHEBI:15378"/>
        <dbReference type="ChEBI" id="CHEBI:30616"/>
        <dbReference type="ChEBI" id="CHEBI:43474"/>
        <dbReference type="ChEBI" id="CHEBI:456216"/>
        <dbReference type="EC" id="5.6.2.3"/>
    </reaction>
</comment>
<evidence type="ECO:0000256" key="4">
    <source>
        <dbReference type="ARBA" id="ARBA00048988"/>
    </source>
</evidence>
<dbReference type="SUPFAM" id="SSF52540">
    <property type="entry name" value="P-loop containing nucleoside triphosphate hydrolases"/>
    <property type="match status" value="1"/>
</dbReference>
<dbReference type="Proteomes" id="UP000752814">
    <property type="component" value="Unassembled WGS sequence"/>
</dbReference>
<dbReference type="PANTHER" id="PTHR42957">
    <property type="entry name" value="HELICASE MJ1565-RELATED"/>
    <property type="match status" value="1"/>
</dbReference>
<dbReference type="InterPro" id="IPR027417">
    <property type="entry name" value="P-loop_NTPase"/>
</dbReference>
<dbReference type="InterPro" id="IPR008571">
    <property type="entry name" value="HerA-like"/>
</dbReference>
<dbReference type="GO" id="GO:0043138">
    <property type="term" value="F:3'-5' DNA helicase activity"/>
    <property type="evidence" value="ECO:0007669"/>
    <property type="project" value="UniProtKB-EC"/>
</dbReference>